<keyword evidence="2" id="KW-1185">Reference proteome</keyword>
<organism evidence="1 2">
    <name type="scientific">Kibdelosporangium aridum</name>
    <dbReference type="NCBI Taxonomy" id="2030"/>
    <lineage>
        <taxon>Bacteria</taxon>
        <taxon>Bacillati</taxon>
        <taxon>Actinomycetota</taxon>
        <taxon>Actinomycetes</taxon>
        <taxon>Pseudonocardiales</taxon>
        <taxon>Pseudonocardiaceae</taxon>
        <taxon>Kibdelosporangium</taxon>
    </lineage>
</organism>
<name>A0A1W2CJ00_KIBAR</name>
<dbReference type="Proteomes" id="UP000192674">
    <property type="component" value="Unassembled WGS sequence"/>
</dbReference>
<reference evidence="1 2" key="1">
    <citation type="submission" date="2017-04" db="EMBL/GenBank/DDBJ databases">
        <authorList>
            <person name="Afonso C.L."/>
            <person name="Miller P.J."/>
            <person name="Scott M.A."/>
            <person name="Spackman E."/>
            <person name="Goraichik I."/>
            <person name="Dimitrov K.M."/>
            <person name="Suarez D.L."/>
            <person name="Swayne D.E."/>
        </authorList>
    </citation>
    <scope>NUCLEOTIDE SEQUENCE [LARGE SCALE GENOMIC DNA]</scope>
    <source>
        <strain evidence="1 2">DSM 43828</strain>
    </source>
</reference>
<gene>
    <name evidence="1" type="ORF">SAMN05661093_02031</name>
</gene>
<proteinExistence type="predicted"/>
<dbReference type="EMBL" id="FWXV01000002">
    <property type="protein sequence ID" value="SMC85161.1"/>
    <property type="molecule type" value="Genomic_DNA"/>
</dbReference>
<evidence type="ECO:0000313" key="1">
    <source>
        <dbReference type="EMBL" id="SMC85161.1"/>
    </source>
</evidence>
<sequence>MSCHRTITVNADGFCRLCWRQSVGERPHGTGLSILEANRHGQQLYFADLFRQRRSTPAPPATPRRRHREYPVLHRQLSLVDLTRDIARGQRRGFQDPPDPEFARLLDLAAHEHASAHGWSKTRLNDARKGIRILLSIQDTAGSVIRTTEVSQLEQISLAVQPVLDVLESAGLLDSDRKPALLAWFDRQTESLPGLMRDEVRVWFDVLRLGSTTPPRCRPRAEPTIRLRIRYALPALQAWAADGHTSLREITRDQVKTALPDQGSDRSLVGQALRSLFRLLKARRMIFTNPTTHIRTGRPETRTPMPLRVAALQQALNSNDAAQAVIAASATGGDVRRLCDLFGISVKAAERYAHALGHPKVTGTSHTNPAEVCR</sequence>
<protein>
    <submittedName>
        <fullName evidence="1">Uncharacterized protein</fullName>
    </submittedName>
</protein>
<evidence type="ECO:0000313" key="2">
    <source>
        <dbReference type="Proteomes" id="UP000192674"/>
    </source>
</evidence>
<dbReference type="AlphaFoldDB" id="A0A1W2CJ00"/>
<accession>A0A1W2CJ00</accession>